<name>A0AB39LH79_9ACTN</name>
<proteinExistence type="predicted"/>
<dbReference type="AlphaFoldDB" id="A0AB39LH79"/>
<gene>
    <name evidence="1" type="ORF">AB5J57_02210</name>
</gene>
<protein>
    <submittedName>
        <fullName evidence="1">Uncharacterized protein</fullName>
    </submittedName>
</protein>
<dbReference type="EMBL" id="CP163429">
    <property type="protein sequence ID" value="XDP92390.1"/>
    <property type="molecule type" value="Genomic_DNA"/>
</dbReference>
<accession>A0AB39LH79</accession>
<sequence length="247" mass="27465">MSGPAGSPYTRLYNSVMGGQCGLRVPLDRLPVDDRLTMLFRGFSEEMTLLRAGALVWPVMYEDARHRYGRVVAAQLADLAIRRHIWLSYSGEGGFVGPQGMTVHRHPGAPPVRDPEEALLLETVLGREDRVRLAGRTDGDAWDGLSALIHDRIKADGLAYTKLDRYRVLRLLLRTRRWMRAYATKDPSWERAPALHRAGYPYAVLFGLETGPVAWPAPPDDDVHLPSMLADACDMAVNAMPPAPGRI</sequence>
<dbReference type="RefSeq" id="WP_369154326.1">
    <property type="nucleotide sequence ID" value="NZ_CP163429.1"/>
</dbReference>
<reference evidence="1" key="1">
    <citation type="submission" date="2024-07" db="EMBL/GenBank/DDBJ databases">
        <authorList>
            <person name="Yu S.T."/>
        </authorList>
    </citation>
    <scope>NUCLEOTIDE SEQUENCE</scope>
    <source>
        <strain evidence="1">R02</strain>
    </source>
</reference>
<evidence type="ECO:0000313" key="1">
    <source>
        <dbReference type="EMBL" id="XDP92390.1"/>
    </source>
</evidence>
<organism evidence="1">
    <name type="scientific">Streptomyces sp. R02</name>
    <dbReference type="NCBI Taxonomy" id="3238623"/>
    <lineage>
        <taxon>Bacteria</taxon>
        <taxon>Bacillati</taxon>
        <taxon>Actinomycetota</taxon>
        <taxon>Actinomycetes</taxon>
        <taxon>Kitasatosporales</taxon>
        <taxon>Streptomycetaceae</taxon>
        <taxon>Streptomyces</taxon>
    </lineage>
</organism>